<dbReference type="InterPro" id="IPR038824">
    <property type="entry name" value="SHOC1-like"/>
</dbReference>
<reference evidence="2" key="2">
    <citation type="submission" date="2021-03" db="UniProtKB">
        <authorList>
            <consortium name="EnsemblPlants"/>
        </authorList>
    </citation>
    <scope>IDENTIFICATION</scope>
</reference>
<evidence type="ECO:0000256" key="1">
    <source>
        <dbReference type="SAM" id="MobiDB-lite"/>
    </source>
</evidence>
<feature type="region of interest" description="Disordered" evidence="1">
    <location>
        <begin position="1291"/>
        <end position="1324"/>
    </location>
</feature>
<dbReference type="PANTHER" id="PTHR35764:SF1">
    <property type="entry name" value="PROTEIN SHORTAGE IN CHIASMATA 1"/>
    <property type="match status" value="1"/>
</dbReference>
<feature type="region of interest" description="Disordered" evidence="1">
    <location>
        <begin position="1198"/>
        <end position="1221"/>
    </location>
</feature>
<protein>
    <recommendedName>
        <fullName evidence="4">Protein SHORTAGE IN CHIASMATA 1</fullName>
    </recommendedName>
</protein>
<proteinExistence type="predicted"/>
<keyword evidence="3" id="KW-1185">Reference proteome</keyword>
<dbReference type="Gramene" id="evm.model.05.499">
    <property type="protein sequence ID" value="cds.evm.model.05.499"/>
    <property type="gene ID" value="evm.TU.05.499"/>
</dbReference>
<evidence type="ECO:0008006" key="4">
    <source>
        <dbReference type="Google" id="ProtNLM"/>
    </source>
</evidence>
<accession>A0A803PQN4</accession>
<sequence>MRARFPHIDYFPTIPFQLHETLTFLQLPLSQVSPSPPLTSTFSDLIFLRSDSIPELSLPIENLPIQTALSKFFSNVIPQKIVTSVEEFEDDVPSSCHKSFNSRSHETHLSEDIGAINEEKEVESYRASQSEVVEVEVLNKSNAGTVDVNVPRRYEVIEFETPELDDFVEASSFVENKGILILSEVPEIEESLDMLNPGPATYYPYEVHKSVLTVEDIALEHPIGQKDNPPEDFQDQIHFKKVNFQILEVDEIVLEHIADFSVKEKFLSIIENAELQHLQTEGPEFNKKELLGSKDYDVSGFISDHSLSPHSCGYEVGSLDNFPEINLISLVEISQIRMSSGIQRTSDCDCFVSDKPFVYQEFQILDEDSSQIFEELFNRQTVYDTETCDWMFNEDMDFKNFNKLIVSHELALVDDTFKSMPVPVLSDHGKLRSIYTVIKRKLAQLKPQPLSALDGIYLDWHILEEVNYDPNTSINYERDLHDMGSYNIDFGWDSFGDTNVVYDFIFSDDGTYAFNKEENGESKELLSNVSIPVGTEPRKFSGDNFPQPKNEECLARKNAERASLLFKSMSHSNDLDFLRKTQKVTTGKNSEPTVKTFDKNATSPKVAVGNSVADVSQGGESINFSHRDENVNNQKFFHHPSNQEKLFDYPSNQEKCNVRFEEAADIVEACSMPSLAPSMSFPEESNHRSPQESRSSLPKTVILVNTQNLDKEMIVSRRSTYQKILAIEKHGAQVVERDSDLPVDVVINSAICLVWYDCRNIGKKTTAVDEASSSLPLCIENIATNVLTSLSFTFSGCILVFEGENSFLSTVMESSDGLYAAAASLGIDVQLFCSYSSELTDEIIMSCIGYATGGVYPRMNESETLAESFLTKFPSVNPLTAHAILSSGGMLIEFLEWSNERRIHALQKFNVPVESINLLGALLKYGEREDSRSIMTDYSSSVSSGMDSEKSSKRKRWSYDDSLDNIDIRIDELHNDSEKQFSKETINTSSGKKPFEPFMSKDHDTFRQLKNTIPYESNLFHQEQGFDEAMMMNHFVVPEPYDFQMPKESQKFKETRLSGQLQGTNVDLLKNFDLHDISSSDILFADQKGEVIDLTASPAPGKEFSSVANSSSFFMPEMEKDGMRKSRTARRLSFDKDNQPKFPTSAEMCSGSNIWNFVKDQKKNLHVGASNSSDIDLENNATPLDKRSKLLMDRLKHRSAEKSQGLQCQGRNSSLHGDTPLSHALHLASPQQKSPWTMEFLNKIKEKSRFRHQSLPCETAPCFGCSGDVSKVTKRRSPSILEFFKYQGGNNMRKIPEQKKHKRSTQSSSSKDEKPSASILPTWTPLDKRARQTLSFANDGKGQTKLVWNDEIHNPRKKFLHQI</sequence>
<dbReference type="GO" id="GO:0000712">
    <property type="term" value="P:resolution of meiotic recombination intermediates"/>
    <property type="evidence" value="ECO:0007669"/>
    <property type="project" value="TreeGrafter"/>
</dbReference>
<evidence type="ECO:0000313" key="3">
    <source>
        <dbReference type="Proteomes" id="UP000596661"/>
    </source>
</evidence>
<feature type="region of interest" description="Disordered" evidence="1">
    <location>
        <begin position="678"/>
        <end position="697"/>
    </location>
</feature>
<dbReference type="EnsemblPlants" id="evm.model.05.499">
    <property type="protein sequence ID" value="cds.evm.model.05.499"/>
    <property type="gene ID" value="evm.TU.05.499"/>
</dbReference>
<feature type="region of interest" description="Disordered" evidence="1">
    <location>
        <begin position="981"/>
        <end position="1000"/>
    </location>
</feature>
<dbReference type="EMBL" id="UZAU01000426">
    <property type="status" value="NOT_ANNOTATED_CDS"/>
    <property type="molecule type" value="Genomic_DNA"/>
</dbReference>
<evidence type="ECO:0000313" key="2">
    <source>
        <dbReference type="EnsemblPlants" id="cds.evm.model.05.499"/>
    </source>
</evidence>
<organism evidence="2 3">
    <name type="scientific">Cannabis sativa</name>
    <name type="common">Hemp</name>
    <name type="synonym">Marijuana</name>
    <dbReference type="NCBI Taxonomy" id="3483"/>
    <lineage>
        <taxon>Eukaryota</taxon>
        <taxon>Viridiplantae</taxon>
        <taxon>Streptophyta</taxon>
        <taxon>Embryophyta</taxon>
        <taxon>Tracheophyta</taxon>
        <taxon>Spermatophyta</taxon>
        <taxon>Magnoliopsida</taxon>
        <taxon>eudicotyledons</taxon>
        <taxon>Gunneridae</taxon>
        <taxon>Pentapetalae</taxon>
        <taxon>rosids</taxon>
        <taxon>fabids</taxon>
        <taxon>Rosales</taxon>
        <taxon>Cannabaceae</taxon>
        <taxon>Cannabis</taxon>
    </lineage>
</organism>
<name>A0A803PQN4_CANSA</name>
<dbReference type="PANTHER" id="PTHR35764">
    <property type="entry name" value="PROTEIN SHORTAGE IN CHIASMATA 1"/>
    <property type="match status" value="1"/>
</dbReference>
<dbReference type="OrthoDB" id="2018152at2759"/>
<reference evidence="2" key="1">
    <citation type="submission" date="2018-11" db="EMBL/GenBank/DDBJ databases">
        <authorList>
            <person name="Grassa J C."/>
        </authorList>
    </citation>
    <scope>NUCLEOTIDE SEQUENCE [LARGE SCALE GENOMIC DNA]</scope>
</reference>
<dbReference type="Proteomes" id="UP000596661">
    <property type="component" value="Chromosome 5"/>
</dbReference>
<dbReference type="OMA" id="WYDCRNI"/>
<feature type="compositionally biased region" description="Polar residues" evidence="1">
    <location>
        <begin position="1202"/>
        <end position="1216"/>
    </location>
</feature>